<organism evidence="1 2">
    <name type="scientific">Dallia pectoralis</name>
    <name type="common">Alaska blackfish</name>
    <dbReference type="NCBI Taxonomy" id="75939"/>
    <lineage>
        <taxon>Eukaryota</taxon>
        <taxon>Metazoa</taxon>
        <taxon>Chordata</taxon>
        <taxon>Craniata</taxon>
        <taxon>Vertebrata</taxon>
        <taxon>Euteleostomi</taxon>
        <taxon>Actinopterygii</taxon>
        <taxon>Neopterygii</taxon>
        <taxon>Teleostei</taxon>
        <taxon>Protacanthopterygii</taxon>
        <taxon>Esociformes</taxon>
        <taxon>Umbridae</taxon>
        <taxon>Dallia</taxon>
    </lineage>
</organism>
<gene>
    <name evidence="1" type="ORF">DPEC_G00198400</name>
</gene>
<keyword evidence="2" id="KW-1185">Reference proteome</keyword>
<dbReference type="Proteomes" id="UP001157502">
    <property type="component" value="Chromosome 16"/>
</dbReference>
<sequence>MEKHPEKPDELAKQHQRLLLEDESYLSAIRKHNDRIGCLDTKVEEMKTRLWQRKKEMGGRICIQQRPHHQIKQICIMENRVNQATAIYDKLLSRIRLVRDEIDHLWRQRCTFTQMYQHLNEELLSQLNAKDHLEEKSLLANDQRFEVLERMLAVRERSERETGLCLTEMAEHNRIIDHYVKLHSFMVKKSEERVPMGKNEHTKKRKAEQAKRERIEGESLETYRAVHQLIVDVYGDSDLCEIGNTFMQDEDQNFAYFTYINELNNNSTVLTSRINKIKSEIVHLELEKKLYDEQQVQLKQRDKGELERHRSLVANLESRHTVVQKCLDRHKTLIGHLFDKMQCSIAPITGKLGCSAVVTNDNVTQFIGILEERINRLLMVQAQRSYKESEEMEVPPQNLLLVCCSLLPTVAPAAIKAPSIDDSSIETPLGQQTGSKQPLYFQSLRDLVLPRVMQTEQDKGPRAPSTPQRGRKKINPKPA</sequence>
<proteinExistence type="predicted"/>
<reference evidence="1" key="1">
    <citation type="submission" date="2021-05" db="EMBL/GenBank/DDBJ databases">
        <authorList>
            <person name="Pan Q."/>
            <person name="Jouanno E."/>
            <person name="Zahm M."/>
            <person name="Klopp C."/>
            <person name="Cabau C."/>
            <person name="Louis A."/>
            <person name="Berthelot C."/>
            <person name="Parey E."/>
            <person name="Roest Crollius H."/>
            <person name="Montfort J."/>
            <person name="Robinson-Rechavi M."/>
            <person name="Bouchez O."/>
            <person name="Lampietro C."/>
            <person name="Lopez Roques C."/>
            <person name="Donnadieu C."/>
            <person name="Postlethwait J."/>
            <person name="Bobe J."/>
            <person name="Dillon D."/>
            <person name="Chandos A."/>
            <person name="von Hippel F."/>
            <person name="Guiguen Y."/>
        </authorList>
    </citation>
    <scope>NUCLEOTIDE SEQUENCE</scope>
    <source>
        <strain evidence="1">YG-Jan2019</strain>
    </source>
</reference>
<evidence type="ECO:0000313" key="2">
    <source>
        <dbReference type="Proteomes" id="UP001157502"/>
    </source>
</evidence>
<name>A0ACC2G862_DALPE</name>
<comment type="caution">
    <text evidence="1">The sequence shown here is derived from an EMBL/GenBank/DDBJ whole genome shotgun (WGS) entry which is preliminary data.</text>
</comment>
<accession>A0ACC2G862</accession>
<protein>
    <submittedName>
        <fullName evidence="1">Uncharacterized protein</fullName>
    </submittedName>
</protein>
<dbReference type="EMBL" id="CM055743">
    <property type="protein sequence ID" value="KAJ7999822.1"/>
    <property type="molecule type" value="Genomic_DNA"/>
</dbReference>
<evidence type="ECO:0000313" key="1">
    <source>
        <dbReference type="EMBL" id="KAJ7999822.1"/>
    </source>
</evidence>